<dbReference type="EMBL" id="QXGC01000002">
    <property type="protein sequence ID" value="KAE9256419.1"/>
    <property type="molecule type" value="Genomic_DNA"/>
</dbReference>
<comment type="caution">
    <text evidence="2">The sequence shown here is derived from an EMBL/GenBank/DDBJ whole genome shotgun (WGS) entry which is preliminary data.</text>
</comment>
<evidence type="ECO:0000313" key="1">
    <source>
        <dbReference type="EMBL" id="KAE9031580.1"/>
    </source>
</evidence>
<evidence type="ECO:0000313" key="3">
    <source>
        <dbReference type="EMBL" id="KAE9256419.1"/>
    </source>
</evidence>
<dbReference type="Proteomes" id="UP000433483">
    <property type="component" value="Unassembled WGS sequence"/>
</dbReference>
<evidence type="ECO:0000313" key="5">
    <source>
        <dbReference type="Proteomes" id="UP000433483"/>
    </source>
</evidence>
<dbReference type="EMBL" id="QXGD01000001">
    <property type="protein sequence ID" value="KAE9258526.1"/>
    <property type="molecule type" value="Genomic_DNA"/>
</dbReference>
<name>A0A6A3ZM52_9STRA</name>
<evidence type="ECO:0000313" key="7">
    <source>
        <dbReference type="Proteomes" id="UP000460718"/>
    </source>
</evidence>
<reference evidence="5 6" key="1">
    <citation type="submission" date="2018-08" db="EMBL/GenBank/DDBJ databases">
        <title>Genomic investigation of the strawberry pathogen Phytophthora fragariae indicates pathogenicity is determined by transcriptional variation in three key races.</title>
        <authorList>
            <person name="Adams T.M."/>
            <person name="Armitage A.D."/>
            <person name="Sobczyk M.K."/>
            <person name="Bates H.J."/>
            <person name="Dunwell J.M."/>
            <person name="Nellist C.F."/>
            <person name="Harrison R.J."/>
        </authorList>
    </citation>
    <scope>NUCLEOTIDE SEQUENCE [LARGE SCALE GENOMIC DNA]</scope>
    <source>
        <strain evidence="4 6">BC-1</strain>
        <strain evidence="3 8">BC-23</strain>
        <strain evidence="2 5">NOV-27</strain>
        <strain evidence="1 7">SCRP245</strain>
    </source>
</reference>
<dbReference type="Proteomes" id="UP000476176">
    <property type="component" value="Unassembled WGS sequence"/>
</dbReference>
<dbReference type="OrthoDB" id="110295at2759"/>
<evidence type="ECO:0000313" key="8">
    <source>
        <dbReference type="Proteomes" id="UP000476176"/>
    </source>
</evidence>
<sequence>MARVARSYTIQQKTLALVRRVGVRAASDQLCIARGTIYDWINQAGAIYSFTGNAESKTLKGRGRKEIFPGVLDVVTYMKDVRRPEQVLSTAGICQFMWQIHPEWMESYISGKAEREVALERMQKPQAAKKLYEELEETRAEFALDFWAKYSALREAAC</sequence>
<keyword evidence="5" id="KW-1185">Reference proteome</keyword>
<evidence type="ECO:0000313" key="2">
    <source>
        <dbReference type="EMBL" id="KAE9237294.1"/>
    </source>
</evidence>
<dbReference type="AlphaFoldDB" id="A0A6A3ZM52"/>
<organism evidence="2 5">
    <name type="scientific">Phytophthora fragariae</name>
    <dbReference type="NCBI Taxonomy" id="53985"/>
    <lineage>
        <taxon>Eukaryota</taxon>
        <taxon>Sar</taxon>
        <taxon>Stramenopiles</taxon>
        <taxon>Oomycota</taxon>
        <taxon>Peronosporomycetes</taxon>
        <taxon>Peronosporales</taxon>
        <taxon>Peronosporaceae</taxon>
        <taxon>Phytophthora</taxon>
    </lineage>
</organism>
<evidence type="ECO:0000313" key="6">
    <source>
        <dbReference type="Proteomes" id="UP000440367"/>
    </source>
</evidence>
<dbReference type="EMBL" id="QXFW01000001">
    <property type="protein sequence ID" value="KAE9031580.1"/>
    <property type="molecule type" value="Genomic_DNA"/>
</dbReference>
<proteinExistence type="predicted"/>
<dbReference type="EMBL" id="QXGB01000015">
    <property type="protein sequence ID" value="KAE9237294.1"/>
    <property type="molecule type" value="Genomic_DNA"/>
</dbReference>
<accession>A0A6A3ZM52</accession>
<evidence type="ECO:0000313" key="4">
    <source>
        <dbReference type="EMBL" id="KAE9258526.1"/>
    </source>
</evidence>
<dbReference type="Proteomes" id="UP000440367">
    <property type="component" value="Unassembled WGS sequence"/>
</dbReference>
<evidence type="ECO:0008006" key="9">
    <source>
        <dbReference type="Google" id="ProtNLM"/>
    </source>
</evidence>
<protein>
    <recommendedName>
        <fullName evidence="9">HTH psq-type domain-containing protein</fullName>
    </recommendedName>
</protein>
<dbReference type="Proteomes" id="UP000460718">
    <property type="component" value="Unassembled WGS sequence"/>
</dbReference>
<gene>
    <name evidence="4" type="ORF">PF002_g19</name>
    <name evidence="3" type="ORF">PF004_g84</name>
    <name evidence="2" type="ORF">PF005_g704</name>
    <name evidence="1" type="ORF">PF011_g16</name>
</gene>